<comment type="caution">
    <text evidence="1">The sequence shown here is derived from an EMBL/GenBank/DDBJ whole genome shotgun (WGS) entry which is preliminary data.</text>
</comment>
<reference evidence="1 2" key="1">
    <citation type="submission" date="2023-07" db="EMBL/GenBank/DDBJ databases">
        <title>Sorghum-associated microbial communities from plants grown in Nebraska, USA.</title>
        <authorList>
            <person name="Schachtman D."/>
        </authorList>
    </citation>
    <scope>NUCLEOTIDE SEQUENCE [LARGE SCALE GENOMIC DNA]</scope>
    <source>
        <strain evidence="1 2">BE57</strain>
    </source>
</reference>
<evidence type="ECO:0008006" key="3">
    <source>
        <dbReference type="Google" id="ProtNLM"/>
    </source>
</evidence>
<name>A0ABU1R0B2_9BACT</name>
<evidence type="ECO:0000313" key="2">
    <source>
        <dbReference type="Proteomes" id="UP001264980"/>
    </source>
</evidence>
<protein>
    <recommendedName>
        <fullName evidence="3">Outer membrane protein beta-barrel domain-containing protein</fullName>
    </recommendedName>
</protein>
<accession>A0ABU1R0B2</accession>
<organism evidence="1 2">
    <name type="scientific">Dyadobacter fermentans</name>
    <dbReference type="NCBI Taxonomy" id="94254"/>
    <lineage>
        <taxon>Bacteria</taxon>
        <taxon>Pseudomonadati</taxon>
        <taxon>Bacteroidota</taxon>
        <taxon>Cytophagia</taxon>
        <taxon>Cytophagales</taxon>
        <taxon>Spirosomataceae</taxon>
        <taxon>Dyadobacter</taxon>
    </lineage>
</organism>
<dbReference type="RefSeq" id="WP_309986246.1">
    <property type="nucleotide sequence ID" value="NZ_JAVDTI010000003.1"/>
</dbReference>
<dbReference type="Proteomes" id="UP001264980">
    <property type="component" value="Unassembled WGS sequence"/>
</dbReference>
<evidence type="ECO:0000313" key="1">
    <source>
        <dbReference type="EMBL" id="MDR6806836.1"/>
    </source>
</evidence>
<proteinExistence type="predicted"/>
<dbReference type="EMBL" id="JAVDTI010000003">
    <property type="protein sequence ID" value="MDR6806836.1"/>
    <property type="molecule type" value="Genomic_DNA"/>
</dbReference>
<keyword evidence="2" id="KW-1185">Reference proteome</keyword>
<sequence length="209" mass="22827">MKTFISILICSVCIEAAAQTANPALNSKFISLTGGRSTHGTGDMIGVSQRVTYGQYFRKKLFWFSAVGADIHDGKVLSMTTRDDGTVLDHSYRYTSGAIQITGGVGWSILRTTKSELGVKVSGILRYQSSSYFDYLAITYDPQKIGPYPATFILHTSPQRTYAVGVGPEMFYQQSIFKSIFAGLSTGFQVDTNGDVLTNISLSIGKRIK</sequence>
<gene>
    <name evidence="1" type="ORF">J2W84_003884</name>
</gene>